<sequence>MKQIIQKKDLVYLIIFTSTLNILLFTKDFYQNPKIFEAMGFLSSVVSIILSILAIIYTFFQNFHSSSTIEQINNSSKNLTDISFKINETMNFVQKASENLNLELENKFSGVKKDIDDVTRKAISDSFKDIIKYNSEDMVVNSKDYKNIISKLMHFSEKFNVKNTLIEIEKFSNNAETSIDEIEAVMSNIVVDNALVDTLKLGTGMGFFICFIEILSILDVFNYAKTDNGLKFTKGKNNIKDLLK</sequence>
<evidence type="ECO:0000313" key="3">
    <source>
        <dbReference type="Proteomes" id="UP000670463"/>
    </source>
</evidence>
<dbReference type="RefSeq" id="WP_000809425.1">
    <property type="nucleotide sequence ID" value="NZ_CP043876.1"/>
</dbReference>
<feature type="transmembrane region" description="Helical" evidence="1">
    <location>
        <begin position="38"/>
        <end position="60"/>
    </location>
</feature>
<name>A0AAW4JZV6_LEPIR</name>
<dbReference type="AlphaFoldDB" id="A0AAW4JZV6"/>
<dbReference type="Proteomes" id="UP000670463">
    <property type="component" value="Unassembled WGS sequence"/>
</dbReference>
<accession>A0AAW4JZV6</accession>
<protein>
    <submittedName>
        <fullName evidence="2">Uncharacterized protein</fullName>
    </submittedName>
</protein>
<dbReference type="GeneID" id="61142530"/>
<evidence type="ECO:0000313" key="2">
    <source>
        <dbReference type="EMBL" id="MBO8014374.1"/>
    </source>
</evidence>
<feature type="transmembrane region" description="Helical" evidence="1">
    <location>
        <begin position="9"/>
        <end position="26"/>
    </location>
</feature>
<keyword evidence="1" id="KW-0812">Transmembrane</keyword>
<gene>
    <name evidence="2" type="ORF">J6377_01080</name>
</gene>
<evidence type="ECO:0000256" key="1">
    <source>
        <dbReference type="SAM" id="Phobius"/>
    </source>
</evidence>
<keyword evidence="1" id="KW-1133">Transmembrane helix</keyword>
<dbReference type="EMBL" id="JAGGCK010000002">
    <property type="protein sequence ID" value="MBO8014374.1"/>
    <property type="molecule type" value="Genomic_DNA"/>
</dbReference>
<keyword evidence="1" id="KW-0472">Membrane</keyword>
<proteinExistence type="predicted"/>
<comment type="caution">
    <text evidence="2">The sequence shown here is derived from an EMBL/GenBank/DDBJ whole genome shotgun (WGS) entry which is preliminary data.</text>
</comment>
<organism evidence="2 3">
    <name type="scientific">Leptospira interrogans serovar Icterohaemorrhagiae</name>
    <dbReference type="NCBI Taxonomy" id="90062"/>
    <lineage>
        <taxon>Bacteria</taxon>
        <taxon>Pseudomonadati</taxon>
        <taxon>Spirochaetota</taxon>
        <taxon>Spirochaetia</taxon>
        <taxon>Leptospirales</taxon>
        <taxon>Leptospiraceae</taxon>
        <taxon>Leptospira</taxon>
    </lineage>
</organism>
<reference evidence="2" key="1">
    <citation type="submission" date="2021-03" db="EMBL/GenBank/DDBJ databases">
        <title>Comparative genomic analysis of European sttrains of Leptospira interrogans serovars Copenhageni and Icterohaemorrhagiae.</title>
        <authorList>
            <person name="Arent Z."/>
            <person name="Gurgul A."/>
            <person name="Jasielczuk I."/>
            <person name="Pardyak L."/>
        </authorList>
    </citation>
    <scope>NUCLEOTIDE SEQUENCE</scope>
    <source>
        <strain evidence="2">X240</strain>
    </source>
</reference>